<evidence type="ECO:0000313" key="5">
    <source>
        <dbReference type="EMBL" id="KAF4361195.1"/>
    </source>
</evidence>
<feature type="domain" description="EF-hand" evidence="4">
    <location>
        <begin position="43"/>
        <end position="78"/>
    </location>
</feature>
<keyword evidence="8" id="KW-1185">Reference proteome</keyword>
<name>A0A7J6ES62_CANSA</name>
<dbReference type="Pfam" id="PF13833">
    <property type="entry name" value="EF-hand_8"/>
    <property type="match status" value="1"/>
</dbReference>
<feature type="domain" description="EF-hand" evidence="4">
    <location>
        <begin position="81"/>
        <end position="116"/>
    </location>
</feature>
<dbReference type="AlphaFoldDB" id="A0A7J6ES62"/>
<dbReference type="SMART" id="SM00054">
    <property type="entry name" value="EFh"/>
    <property type="match status" value="4"/>
</dbReference>
<keyword evidence="1" id="KW-0479">Metal-binding</keyword>
<dbReference type="GO" id="GO:0005509">
    <property type="term" value="F:calcium ion binding"/>
    <property type="evidence" value="ECO:0007669"/>
    <property type="project" value="InterPro"/>
</dbReference>
<dbReference type="CDD" id="cd00051">
    <property type="entry name" value="EFh"/>
    <property type="match status" value="2"/>
</dbReference>
<dbReference type="Proteomes" id="UP000525078">
    <property type="component" value="Unassembled WGS sequence"/>
</dbReference>
<comment type="caution">
    <text evidence="5">The sequence shown here is derived from an EMBL/GenBank/DDBJ whole genome shotgun (WGS) entry which is preliminary data.</text>
</comment>
<accession>A0A803NKI7</accession>
<dbReference type="OrthoDB" id="26525at2759"/>
<dbReference type="EMBL" id="JAATIQ010000205">
    <property type="protein sequence ID" value="KAF4370491.1"/>
    <property type="molecule type" value="Genomic_DNA"/>
</dbReference>
<evidence type="ECO:0000313" key="8">
    <source>
        <dbReference type="Proteomes" id="UP000583929"/>
    </source>
</evidence>
<dbReference type="InterPro" id="IPR018247">
    <property type="entry name" value="EF_Hand_1_Ca_BS"/>
</dbReference>
<dbReference type="PANTHER" id="PTHR10891">
    <property type="entry name" value="EF-HAND CALCIUM-BINDING DOMAIN CONTAINING PROTEIN"/>
    <property type="match status" value="1"/>
</dbReference>
<reference evidence="7 8" key="1">
    <citation type="journal article" date="2020" name="bioRxiv">
        <title>Sequence and annotation of 42 cannabis genomes reveals extensive copy number variation in cannabinoid synthesis and pathogen resistance genes.</title>
        <authorList>
            <person name="Mckernan K.J."/>
            <person name="Helbert Y."/>
            <person name="Kane L.T."/>
            <person name="Ebling H."/>
            <person name="Zhang L."/>
            <person name="Liu B."/>
            <person name="Eaton Z."/>
            <person name="Mclaughlin S."/>
            <person name="Kingan S."/>
            <person name="Baybayan P."/>
            <person name="Concepcion G."/>
            <person name="Jordan M."/>
            <person name="Riva A."/>
            <person name="Barbazuk W."/>
            <person name="Harkins T."/>
        </authorList>
    </citation>
    <scope>NUCLEOTIDE SEQUENCE [LARGE SCALE GENOMIC DNA]</scope>
    <source>
        <strain evidence="7 8">cv. Jamaican Lion 4</strain>
        <strain evidence="6">Father</strain>
        <strain evidence="5">Mother</strain>
        <tissue evidence="5">Leaf</tissue>
    </source>
</reference>
<dbReference type="PROSITE" id="PS50222">
    <property type="entry name" value="EF_HAND_2"/>
    <property type="match status" value="4"/>
</dbReference>
<evidence type="ECO:0000256" key="2">
    <source>
        <dbReference type="ARBA" id="ARBA00022737"/>
    </source>
</evidence>
<gene>
    <name evidence="5" type="ORF">F8388_011186</name>
    <name evidence="6" type="ORF">G4B88_005212</name>
</gene>
<dbReference type="Proteomes" id="UP000583929">
    <property type="component" value="Unassembled WGS sequence"/>
</dbReference>
<dbReference type="FunFam" id="1.10.238.10:FF:000178">
    <property type="entry name" value="Calmodulin-2 A"/>
    <property type="match status" value="1"/>
</dbReference>
<accession>A0A7J6ES62</accession>
<evidence type="ECO:0000256" key="3">
    <source>
        <dbReference type="ARBA" id="ARBA00022837"/>
    </source>
</evidence>
<evidence type="ECO:0000313" key="7">
    <source>
        <dbReference type="Proteomes" id="UP000525078"/>
    </source>
</evidence>
<dbReference type="Pfam" id="PF13499">
    <property type="entry name" value="EF-hand_7"/>
    <property type="match status" value="1"/>
</dbReference>
<organism evidence="5 7">
    <name type="scientific">Cannabis sativa</name>
    <name type="common">Hemp</name>
    <name type="synonym">Marijuana</name>
    <dbReference type="NCBI Taxonomy" id="3483"/>
    <lineage>
        <taxon>Eukaryota</taxon>
        <taxon>Viridiplantae</taxon>
        <taxon>Streptophyta</taxon>
        <taxon>Embryophyta</taxon>
        <taxon>Tracheophyta</taxon>
        <taxon>Spermatophyta</taxon>
        <taxon>Magnoliopsida</taxon>
        <taxon>eudicotyledons</taxon>
        <taxon>Gunneridae</taxon>
        <taxon>Pentapetalae</taxon>
        <taxon>rosids</taxon>
        <taxon>fabids</taxon>
        <taxon>Rosales</taxon>
        <taxon>Cannabaceae</taxon>
        <taxon>Cannabis</taxon>
    </lineage>
</organism>
<dbReference type="SUPFAM" id="SSF47473">
    <property type="entry name" value="EF-hand"/>
    <property type="match status" value="1"/>
</dbReference>
<proteinExistence type="predicted"/>
<dbReference type="EMBL" id="JAATIP010000194">
    <property type="protein sequence ID" value="KAF4361195.1"/>
    <property type="molecule type" value="Genomic_DNA"/>
</dbReference>
<evidence type="ECO:0000259" key="4">
    <source>
        <dbReference type="PROSITE" id="PS50222"/>
    </source>
</evidence>
<dbReference type="InterPro" id="IPR002048">
    <property type="entry name" value="EF_hand_dom"/>
</dbReference>
<dbReference type="Gene3D" id="1.10.238.10">
    <property type="entry name" value="EF-hand"/>
    <property type="match status" value="2"/>
</dbReference>
<keyword evidence="3" id="KW-0106">Calcium</keyword>
<feature type="domain" description="EF-hand" evidence="4">
    <location>
        <begin position="7"/>
        <end position="42"/>
    </location>
</feature>
<dbReference type="PROSITE" id="PS00018">
    <property type="entry name" value="EF_HAND_1"/>
    <property type="match status" value="3"/>
</dbReference>
<sequence length="147" mass="16330">MCSYTMHDEPLLERVFEYFDKDKDGKISPAELQSCVRATGGELSLDEATAAVESSDMDGDGLLGYHEFVKLMEGSGEDQEEKKKELREAFEMYEMGGSGCITPASLRNMLSRLGGSHSLEDCKAMIRTFDINGDGVLTFDEFAVMMR</sequence>
<dbReference type="OMA" id="FNEFTIM"/>
<evidence type="ECO:0000313" key="6">
    <source>
        <dbReference type="EMBL" id="KAF4370491.1"/>
    </source>
</evidence>
<dbReference type="InterPro" id="IPR039647">
    <property type="entry name" value="EF_hand_pair_protein_CML-like"/>
</dbReference>
<evidence type="ECO:0000256" key="1">
    <source>
        <dbReference type="ARBA" id="ARBA00022723"/>
    </source>
</evidence>
<dbReference type="GO" id="GO:0043226">
    <property type="term" value="C:organelle"/>
    <property type="evidence" value="ECO:0007669"/>
    <property type="project" value="UniProtKB-ARBA"/>
</dbReference>
<dbReference type="InterPro" id="IPR011992">
    <property type="entry name" value="EF-hand-dom_pair"/>
</dbReference>
<keyword evidence="2" id="KW-0677">Repeat</keyword>
<protein>
    <recommendedName>
        <fullName evidence="4">EF-hand domain-containing protein</fullName>
    </recommendedName>
</protein>
<feature type="domain" description="EF-hand" evidence="4">
    <location>
        <begin position="117"/>
        <end position="147"/>
    </location>
</feature>